<evidence type="ECO:0008006" key="4">
    <source>
        <dbReference type="Google" id="ProtNLM"/>
    </source>
</evidence>
<feature type="transmembrane region" description="Helical" evidence="1">
    <location>
        <begin position="79"/>
        <end position="108"/>
    </location>
</feature>
<dbReference type="RefSeq" id="WP_185045060.1">
    <property type="nucleotide sequence ID" value="NZ_BAABFG010000005.1"/>
</dbReference>
<dbReference type="AlphaFoldDB" id="A0A7W7MC80"/>
<keyword evidence="1" id="KW-0812">Transmembrane</keyword>
<dbReference type="EMBL" id="JACHNB010000001">
    <property type="protein sequence ID" value="MBB4744889.1"/>
    <property type="molecule type" value="Genomic_DNA"/>
</dbReference>
<feature type="transmembrane region" description="Helical" evidence="1">
    <location>
        <begin position="48"/>
        <end position="67"/>
    </location>
</feature>
<accession>A0A7W7MC80</accession>
<gene>
    <name evidence="2" type="ORF">BJY16_008348</name>
</gene>
<organism evidence="2 3">
    <name type="scientific">Actinoplanes octamycinicus</name>
    <dbReference type="NCBI Taxonomy" id="135948"/>
    <lineage>
        <taxon>Bacteria</taxon>
        <taxon>Bacillati</taxon>
        <taxon>Actinomycetota</taxon>
        <taxon>Actinomycetes</taxon>
        <taxon>Micromonosporales</taxon>
        <taxon>Micromonosporaceae</taxon>
        <taxon>Actinoplanes</taxon>
    </lineage>
</organism>
<comment type="caution">
    <text evidence="2">The sequence shown here is derived from an EMBL/GenBank/DDBJ whole genome shotgun (WGS) entry which is preliminary data.</text>
</comment>
<protein>
    <recommendedName>
        <fullName evidence="4">ABC-2 type transport system permease protein</fullName>
    </recommendedName>
</protein>
<name>A0A7W7MC80_9ACTN</name>
<keyword evidence="3" id="KW-1185">Reference proteome</keyword>
<feature type="transmembrane region" description="Helical" evidence="1">
    <location>
        <begin position="120"/>
        <end position="144"/>
    </location>
</feature>
<sequence length="240" mass="25553">MNMHAGTALVVAGLSAREVGRRRAAVLLVIALPLWFYLVRRDLTGQSIRMLALGIAWSISTLTLFVVNASRGVDPRLRLSGASVLGLVGGRLLAMSGAGTLLALGYWALVSLDQTVPHPFATGLIMLLAALVAAPFGSLVGALLPRELEGALALLSVCAVQMLADPDGLAAKLMPFWSVRQIGTYAVDNAGLSYLWQGLGHFALYWLICTAGTLAIFAYRLRVARYPEPTEPHHEPSAVP</sequence>
<reference evidence="2 3" key="1">
    <citation type="submission" date="2020-08" db="EMBL/GenBank/DDBJ databases">
        <title>Sequencing the genomes of 1000 actinobacteria strains.</title>
        <authorList>
            <person name="Klenk H.-P."/>
        </authorList>
    </citation>
    <scope>NUCLEOTIDE SEQUENCE [LARGE SCALE GENOMIC DNA]</scope>
    <source>
        <strain evidence="2 3">DSM 45809</strain>
    </source>
</reference>
<proteinExistence type="predicted"/>
<feature type="transmembrane region" description="Helical" evidence="1">
    <location>
        <begin position="194"/>
        <end position="219"/>
    </location>
</feature>
<keyword evidence="1" id="KW-1133">Transmembrane helix</keyword>
<keyword evidence="1" id="KW-0472">Membrane</keyword>
<evidence type="ECO:0000313" key="3">
    <source>
        <dbReference type="Proteomes" id="UP000546162"/>
    </source>
</evidence>
<evidence type="ECO:0000256" key="1">
    <source>
        <dbReference type="SAM" id="Phobius"/>
    </source>
</evidence>
<evidence type="ECO:0000313" key="2">
    <source>
        <dbReference type="EMBL" id="MBB4744889.1"/>
    </source>
</evidence>
<dbReference type="Proteomes" id="UP000546162">
    <property type="component" value="Unassembled WGS sequence"/>
</dbReference>